<accession>A0AAE0BFP1</accession>
<organism evidence="2 3">
    <name type="scientific">Cymbomonas tetramitiformis</name>
    <dbReference type="NCBI Taxonomy" id="36881"/>
    <lineage>
        <taxon>Eukaryota</taxon>
        <taxon>Viridiplantae</taxon>
        <taxon>Chlorophyta</taxon>
        <taxon>Pyramimonadophyceae</taxon>
        <taxon>Pyramimonadales</taxon>
        <taxon>Pyramimonadaceae</taxon>
        <taxon>Cymbomonas</taxon>
    </lineage>
</organism>
<protein>
    <submittedName>
        <fullName evidence="2">Uncharacterized protein</fullName>
    </submittedName>
</protein>
<name>A0AAE0BFP1_9CHLO</name>
<feature type="region of interest" description="Disordered" evidence="1">
    <location>
        <begin position="158"/>
        <end position="215"/>
    </location>
</feature>
<evidence type="ECO:0000313" key="2">
    <source>
        <dbReference type="EMBL" id="KAK3235681.1"/>
    </source>
</evidence>
<dbReference type="EMBL" id="LGRX02035246">
    <property type="protein sequence ID" value="KAK3235681.1"/>
    <property type="molecule type" value="Genomic_DNA"/>
</dbReference>
<sequence>MALNNASSKRNMAPNSNITDKARPISYRLNELINTAHAQSSNQTSQLCHTTQKSQLTTEVSKAFPTRPKRQTSSHVYHDFMERCQEATLVLPEFGTSIPDHFKESMKSQVVRPRTRTIREAELAVSRQEKTVTPRKGPAYGRMNSIFVAPSLEVDNADLPPSNFSENPKVLTGSTQPSRTPRNSNGASGQNTSRSNRSVRSARTQRSTRDSMAEDTATRFDLMEVSCQYDGRFTEEDQIKDFGRPVLPRVPRHTGPLWELFLRYARKDKDPITMKTEREAQEAREQMWAQTKAEPEECPVKRLINQQDLAILCSDLNLLPNRINLGELSVAFKASYRNLADCKSAQPRPPDLCYEEFVECLIRIGLMTYSHPPFDKKFPSSKEKLTAFMSNMDLLNSDTRELKLRLNALERFKKERGKRNLEQKWSYVDSQMKPQLSPAAIAVATGTLDPKLLALIQKNEDTADPAVWREYKEVGIDCGCIQMWPGKSVQRFFRVALRNRHTRLSNFEVNCVNLPFMEATYSERPLACGIPRVLELTCGFTTAGEWLGAIDIRFEKTGNVLSIPVYAKAVWHHNFETYARHKVELGLPLQEPSSQVLHTISC</sequence>
<dbReference type="Proteomes" id="UP001190700">
    <property type="component" value="Unassembled WGS sequence"/>
</dbReference>
<feature type="compositionally biased region" description="Polar residues" evidence="1">
    <location>
        <begin position="1"/>
        <end position="19"/>
    </location>
</feature>
<proteinExistence type="predicted"/>
<gene>
    <name evidence="2" type="ORF">CYMTET_54124</name>
</gene>
<comment type="caution">
    <text evidence="2">The sequence shown here is derived from an EMBL/GenBank/DDBJ whole genome shotgun (WGS) entry which is preliminary data.</text>
</comment>
<keyword evidence="3" id="KW-1185">Reference proteome</keyword>
<dbReference type="AlphaFoldDB" id="A0AAE0BFP1"/>
<evidence type="ECO:0000313" key="3">
    <source>
        <dbReference type="Proteomes" id="UP001190700"/>
    </source>
</evidence>
<evidence type="ECO:0000256" key="1">
    <source>
        <dbReference type="SAM" id="MobiDB-lite"/>
    </source>
</evidence>
<feature type="region of interest" description="Disordered" evidence="1">
    <location>
        <begin position="1"/>
        <end position="22"/>
    </location>
</feature>
<reference evidence="2 3" key="1">
    <citation type="journal article" date="2015" name="Genome Biol. Evol.">
        <title>Comparative Genomics of a Bacterivorous Green Alga Reveals Evolutionary Causalities and Consequences of Phago-Mixotrophic Mode of Nutrition.</title>
        <authorList>
            <person name="Burns J.A."/>
            <person name="Paasch A."/>
            <person name="Narechania A."/>
            <person name="Kim E."/>
        </authorList>
    </citation>
    <scope>NUCLEOTIDE SEQUENCE [LARGE SCALE GENOMIC DNA]</scope>
    <source>
        <strain evidence="2 3">PLY_AMNH</strain>
    </source>
</reference>
<feature type="compositionally biased region" description="Polar residues" evidence="1">
    <location>
        <begin position="162"/>
        <end position="205"/>
    </location>
</feature>